<feature type="transmembrane region" description="Helical" evidence="12">
    <location>
        <begin position="120"/>
        <end position="139"/>
    </location>
</feature>
<dbReference type="PANTHER" id="PTHR31803">
    <property type="entry name" value="ALTERNATIVE OXIDASE"/>
    <property type="match status" value="1"/>
</dbReference>
<evidence type="ECO:0000313" key="13">
    <source>
        <dbReference type="EMBL" id="MBR0552031.1"/>
    </source>
</evidence>
<dbReference type="PANTHER" id="PTHR31803:SF3">
    <property type="entry name" value="ALTERNATIVE OXIDASE"/>
    <property type="match status" value="1"/>
</dbReference>
<keyword evidence="4 12" id="KW-0812">Transmembrane</keyword>
<dbReference type="CDD" id="cd01053">
    <property type="entry name" value="AOX"/>
    <property type="match status" value="1"/>
</dbReference>
<evidence type="ECO:0000256" key="4">
    <source>
        <dbReference type="ARBA" id="ARBA00022692"/>
    </source>
</evidence>
<evidence type="ECO:0000256" key="3">
    <source>
        <dbReference type="ARBA" id="ARBA00022660"/>
    </source>
</evidence>
<gene>
    <name evidence="13" type="ORF">J7S20_05890</name>
</gene>
<proteinExistence type="predicted"/>
<dbReference type="Gene3D" id="1.20.1260.140">
    <property type="entry name" value="Alternative oxidase"/>
    <property type="match status" value="1"/>
</dbReference>
<comment type="cofactor">
    <cofactor evidence="11">
        <name>Fe cation</name>
        <dbReference type="ChEBI" id="CHEBI:24875"/>
    </cofactor>
    <text evidence="11">Binds 2 iron ions per subunit.</text>
</comment>
<feature type="binding site" evidence="11">
    <location>
        <position position="203"/>
    </location>
    <ligand>
        <name>Fe cation</name>
        <dbReference type="ChEBI" id="CHEBI:24875"/>
        <label>1</label>
    </ligand>
</feature>
<evidence type="ECO:0000256" key="10">
    <source>
        <dbReference type="ARBA" id="ARBA00023136"/>
    </source>
</evidence>
<evidence type="ECO:0000256" key="7">
    <source>
        <dbReference type="ARBA" id="ARBA00022989"/>
    </source>
</evidence>
<keyword evidence="6" id="KW-0249">Electron transport</keyword>
<evidence type="ECO:0000256" key="8">
    <source>
        <dbReference type="ARBA" id="ARBA00023002"/>
    </source>
</evidence>
<feature type="binding site" evidence="11">
    <location>
        <position position="104"/>
    </location>
    <ligand>
        <name>Fe cation</name>
        <dbReference type="ChEBI" id="CHEBI:24875"/>
        <label>1</label>
    </ligand>
</feature>
<feature type="binding site" evidence="11">
    <location>
        <position position="62"/>
    </location>
    <ligand>
        <name>Fe cation</name>
        <dbReference type="ChEBI" id="CHEBI:24875"/>
        <label>1</label>
    </ligand>
</feature>
<dbReference type="AlphaFoldDB" id="A0A8T4ICB4"/>
<dbReference type="Pfam" id="PF01786">
    <property type="entry name" value="AOX"/>
    <property type="match status" value="1"/>
</dbReference>
<evidence type="ECO:0000256" key="6">
    <source>
        <dbReference type="ARBA" id="ARBA00022982"/>
    </source>
</evidence>
<keyword evidence="5 11" id="KW-0479">Metal-binding</keyword>
<keyword evidence="7 12" id="KW-1133">Transmembrane helix</keyword>
<keyword evidence="14" id="KW-1185">Reference proteome</keyword>
<dbReference type="PIRSF" id="PIRSF005229">
    <property type="entry name" value="AOX"/>
    <property type="match status" value="1"/>
</dbReference>
<reference evidence="13" key="1">
    <citation type="submission" date="2021-04" db="EMBL/GenBank/DDBJ databases">
        <title>Ouciella asimina sp. nov., isolated from the surface seawater in the hydrothermal field of Okinawa Trough.</title>
        <authorList>
            <person name="Shuang W."/>
        </authorList>
    </citation>
    <scope>NUCLEOTIDE SEQUENCE</scope>
    <source>
        <strain evidence="13">LXI357</strain>
    </source>
</reference>
<feature type="binding site" evidence="11">
    <location>
        <position position="152"/>
    </location>
    <ligand>
        <name>Fe cation</name>
        <dbReference type="ChEBI" id="CHEBI:24875"/>
        <label>2</label>
    </ligand>
</feature>
<dbReference type="GO" id="GO:0010230">
    <property type="term" value="P:alternative respiration"/>
    <property type="evidence" value="ECO:0007669"/>
    <property type="project" value="TreeGrafter"/>
</dbReference>
<evidence type="ECO:0000256" key="1">
    <source>
        <dbReference type="ARBA" id="ARBA00004370"/>
    </source>
</evidence>
<feature type="binding site" evidence="11">
    <location>
        <position position="203"/>
    </location>
    <ligand>
        <name>Fe cation</name>
        <dbReference type="ChEBI" id="CHEBI:24875"/>
        <label>2</label>
    </ligand>
</feature>
<dbReference type="EMBL" id="JAGRQC010000001">
    <property type="protein sequence ID" value="MBR0552031.1"/>
    <property type="molecule type" value="Genomic_DNA"/>
</dbReference>
<comment type="caution">
    <text evidence="13">The sequence shown here is derived from an EMBL/GenBank/DDBJ whole genome shotgun (WGS) entry which is preliminary data.</text>
</comment>
<keyword evidence="10 12" id="KW-0472">Membrane</keyword>
<feature type="binding site" evidence="11">
    <location>
        <position position="206"/>
    </location>
    <ligand>
        <name>Fe cation</name>
        <dbReference type="ChEBI" id="CHEBI:24875"/>
        <label>2</label>
    </ligand>
</feature>
<dbReference type="GO" id="GO:0016020">
    <property type="term" value="C:membrane"/>
    <property type="evidence" value="ECO:0007669"/>
    <property type="project" value="UniProtKB-SubCell"/>
</dbReference>
<evidence type="ECO:0000256" key="11">
    <source>
        <dbReference type="PIRSR" id="PIRSR005229-1"/>
    </source>
</evidence>
<protein>
    <submittedName>
        <fullName evidence="13">Alternative oxidase</fullName>
    </submittedName>
</protein>
<comment type="subcellular location">
    <subcellularLocation>
        <location evidence="1">Membrane</location>
    </subcellularLocation>
</comment>
<dbReference type="InterPro" id="IPR002680">
    <property type="entry name" value="AOX"/>
</dbReference>
<keyword evidence="8" id="KW-0560">Oxidoreductase</keyword>
<name>A0A8T4ICB4_9SPHN</name>
<accession>A0A8T4ICB4</accession>
<sequence>MTNELLRIDPAARAAERQAHVPTHHRPQGFSDRFAYGFTKALRLCADTFFAKRYGHRAIVLETVAAVPGMVGATINHLKCLRRMCGDDGWIRTLMEEAENERMHLMTFIEVAKPTLFERLVILAVQWIFYVGFFLLYLVSAKTAHRVVGYFEEEAVLSYTLYLKEIDEGRSANVPAPEIARHYWQLPDDATLRDVVEVVRQDEAHHRDVNHGFADTLAGDAAIDRAPVPYPPHATTLSTR</sequence>
<dbReference type="Proteomes" id="UP000676996">
    <property type="component" value="Unassembled WGS sequence"/>
</dbReference>
<dbReference type="InterPro" id="IPR038659">
    <property type="entry name" value="AOX_sf"/>
</dbReference>
<evidence type="ECO:0000256" key="5">
    <source>
        <dbReference type="ARBA" id="ARBA00022723"/>
    </source>
</evidence>
<evidence type="ECO:0000313" key="14">
    <source>
        <dbReference type="Proteomes" id="UP000676996"/>
    </source>
</evidence>
<dbReference type="GO" id="GO:0009916">
    <property type="term" value="F:alternative oxidase activity"/>
    <property type="evidence" value="ECO:0007669"/>
    <property type="project" value="InterPro"/>
</dbReference>
<evidence type="ECO:0000256" key="2">
    <source>
        <dbReference type="ARBA" id="ARBA00022448"/>
    </source>
</evidence>
<keyword evidence="9 11" id="KW-0408">Iron</keyword>
<dbReference type="GO" id="GO:0046872">
    <property type="term" value="F:metal ion binding"/>
    <property type="evidence" value="ECO:0007669"/>
    <property type="project" value="UniProtKB-KW"/>
</dbReference>
<keyword evidence="3" id="KW-0679">Respiratory chain</keyword>
<evidence type="ECO:0000256" key="12">
    <source>
        <dbReference type="SAM" id="Phobius"/>
    </source>
</evidence>
<keyword evidence="2" id="KW-0813">Transport</keyword>
<feature type="binding site" evidence="11">
    <location>
        <position position="101"/>
    </location>
    <ligand>
        <name>Fe cation</name>
        <dbReference type="ChEBI" id="CHEBI:24875"/>
        <label>1</label>
    </ligand>
</feature>
<evidence type="ECO:0000256" key="9">
    <source>
        <dbReference type="ARBA" id="ARBA00023004"/>
    </source>
</evidence>
<feature type="binding site" evidence="11">
    <location>
        <position position="101"/>
    </location>
    <ligand>
        <name>Fe cation</name>
        <dbReference type="ChEBI" id="CHEBI:24875"/>
        <label>2</label>
    </ligand>
</feature>
<organism evidence="13 14">
    <name type="scientific">Stakelama marina</name>
    <dbReference type="NCBI Taxonomy" id="2826939"/>
    <lineage>
        <taxon>Bacteria</taxon>
        <taxon>Pseudomonadati</taxon>
        <taxon>Pseudomonadota</taxon>
        <taxon>Alphaproteobacteria</taxon>
        <taxon>Sphingomonadales</taxon>
        <taxon>Sphingomonadaceae</taxon>
        <taxon>Stakelama</taxon>
    </lineage>
</organism>